<keyword evidence="2" id="KW-1185">Reference proteome</keyword>
<reference evidence="1" key="1">
    <citation type="submission" date="2021-08" db="EMBL/GenBank/DDBJ databases">
        <title>Novel anaerobic bacterium isolated from sea squirt in East Sea, Republic of Korea.</title>
        <authorList>
            <person name="Nguyen T.H."/>
            <person name="Li Z."/>
            <person name="Lee Y.-J."/>
            <person name="Ko J."/>
            <person name="Kim S.-G."/>
        </authorList>
    </citation>
    <scope>NUCLEOTIDE SEQUENCE</scope>
    <source>
        <strain evidence="1">KCTC 25031</strain>
    </source>
</reference>
<dbReference type="Proteomes" id="UP000826212">
    <property type="component" value="Chromosome"/>
</dbReference>
<evidence type="ECO:0000313" key="1">
    <source>
        <dbReference type="EMBL" id="QZE15360.1"/>
    </source>
</evidence>
<sequence length="403" mass="46007">MKIRALLSNAFTRSKKNDQQDDNNHLVGSYDWLQNITRVGGSDSEKMAAVFNAVRLLSEVPASLPIRLYKQEDHNRTRLFDHPVVQLLNTPNGFQTNYIFFETLFRSLQLHGNAIAVIRFSEQGVPTSIIPVSWLSTVVHMDRALNLIYKISDTKIQGSFLSYEVLHLKINTKDGIIGRSPVMVGRENLALGKSAESFGKEFFDKKGQFKGWVKAPQAFKSEEQYKEWSRKFHGALKDNFSTPVLENNMEYHPVPINNDQAQFIATRQFSIQDVARWFNIPPHLLKDLSRATFSNIEHQNIEFVVYSLRSLIKMVEAELKQKLIDPKEGLTIKYSVDGLLRGDTKTRLEYVKGLTQAGILTRNEARELENLPKIEGLDNDQPLYPAHLAGKMNKKDNTSNTKE</sequence>
<dbReference type="EMBL" id="CP081303">
    <property type="protein sequence ID" value="QZE15360.1"/>
    <property type="molecule type" value="Genomic_DNA"/>
</dbReference>
<protein>
    <submittedName>
        <fullName evidence="1">Phage portal protein</fullName>
    </submittedName>
</protein>
<proteinExistence type="predicted"/>
<accession>A0AC61NKR6</accession>
<gene>
    <name evidence="1" type="ORF">K4L44_05875</name>
</gene>
<organism evidence="1 2">
    <name type="scientific">Halosquirtibacter laminarini</name>
    <dbReference type="NCBI Taxonomy" id="3374600"/>
    <lineage>
        <taxon>Bacteria</taxon>
        <taxon>Pseudomonadati</taxon>
        <taxon>Bacteroidota</taxon>
        <taxon>Bacteroidia</taxon>
        <taxon>Marinilabiliales</taxon>
        <taxon>Prolixibacteraceae</taxon>
        <taxon>Halosquirtibacter</taxon>
    </lineage>
</organism>
<name>A0AC61NKR6_9BACT</name>
<evidence type="ECO:0000313" key="2">
    <source>
        <dbReference type="Proteomes" id="UP000826212"/>
    </source>
</evidence>